<dbReference type="Proteomes" id="UP000293589">
    <property type="component" value="Chromosome"/>
</dbReference>
<dbReference type="AlphaFoldDB" id="A0A4P6DTY5"/>
<evidence type="ECO:0000313" key="1">
    <source>
        <dbReference type="EMBL" id="QAY33146.1"/>
    </source>
</evidence>
<gene>
    <name evidence="1" type="ORF">ESN35_06805</name>
</gene>
<reference evidence="1 2" key="1">
    <citation type="submission" date="2019-01" db="EMBL/GenBank/DDBJ databases">
        <title>Complete genome sequence of Bifidobacterium gallinarum CACC 514.</title>
        <authorList>
            <person name="Jung M."/>
        </authorList>
    </citation>
    <scope>NUCLEOTIDE SEQUENCE [LARGE SCALE GENOMIC DNA]</scope>
    <source>
        <strain evidence="1 2">CACC 514</strain>
    </source>
</reference>
<protein>
    <submittedName>
        <fullName evidence="1">Uncharacterized protein</fullName>
    </submittedName>
</protein>
<dbReference type="EMBL" id="CP035464">
    <property type="protein sequence ID" value="QAY33146.1"/>
    <property type="molecule type" value="Genomic_DNA"/>
</dbReference>
<accession>A0A4P6DTY5</accession>
<dbReference type="KEGG" id="bgx:ESN35_06805"/>
<name>A0A4P6DTY5_9BIFI</name>
<sequence length="123" mass="14304">MSQSSDKSKPNIGLQNILMHIRAHDTEWKYLQSSLTELFDRCWKRGDSNPLPFSFRNEDECVEFTDLMNRGVIEALRLPGAGRVTSDNKPVPCDYEWEGNIIHRADGYYDMEVRIVERTPVRV</sequence>
<evidence type="ECO:0000313" key="2">
    <source>
        <dbReference type="Proteomes" id="UP000293589"/>
    </source>
</evidence>
<proteinExistence type="predicted"/>
<organism evidence="1 2">
    <name type="scientific">Bifidobacterium pullorum subsp. gallinarum</name>
    <dbReference type="NCBI Taxonomy" id="78344"/>
    <lineage>
        <taxon>Bacteria</taxon>
        <taxon>Bacillati</taxon>
        <taxon>Actinomycetota</taxon>
        <taxon>Actinomycetes</taxon>
        <taxon>Bifidobacteriales</taxon>
        <taxon>Bifidobacteriaceae</taxon>
        <taxon>Bifidobacterium</taxon>
    </lineage>
</organism>
<dbReference type="RefSeq" id="WP_129237665.1">
    <property type="nucleotide sequence ID" value="NZ_CP035464.1"/>
</dbReference>